<dbReference type="Gene3D" id="2.170.140.10">
    <property type="entry name" value="Chitin binding domain"/>
    <property type="match status" value="1"/>
</dbReference>
<evidence type="ECO:0000313" key="4">
    <source>
        <dbReference type="Proteomes" id="UP000018144"/>
    </source>
</evidence>
<dbReference type="PROSITE" id="PS50940">
    <property type="entry name" value="CHIT_BIND_II"/>
    <property type="match status" value="1"/>
</dbReference>
<evidence type="ECO:0000256" key="1">
    <source>
        <dbReference type="SAM" id="SignalP"/>
    </source>
</evidence>
<evidence type="ECO:0000259" key="2">
    <source>
        <dbReference type="PROSITE" id="PS50940"/>
    </source>
</evidence>
<accession>U4KXY7</accession>
<reference evidence="3 4" key="1">
    <citation type="journal article" date="2013" name="PLoS Genet.">
        <title>The genome and development-dependent transcriptomes of Pyronema confluens: a window into fungal evolution.</title>
        <authorList>
            <person name="Traeger S."/>
            <person name="Altegoer F."/>
            <person name="Freitag M."/>
            <person name="Gabaldon T."/>
            <person name="Kempken F."/>
            <person name="Kumar A."/>
            <person name="Marcet-Houben M."/>
            <person name="Poggeler S."/>
            <person name="Stajich J.E."/>
            <person name="Nowrousian M."/>
        </authorList>
    </citation>
    <scope>NUCLEOTIDE SEQUENCE [LARGE SCALE GENOMIC DNA]</scope>
    <source>
        <strain evidence="4">CBS 100304</strain>
        <tissue evidence="3">Vegetative mycelium</tissue>
    </source>
</reference>
<evidence type="ECO:0000313" key="3">
    <source>
        <dbReference type="EMBL" id="CCX06400.1"/>
    </source>
</evidence>
<gene>
    <name evidence="3" type="ORF">PCON_05987</name>
</gene>
<feature type="domain" description="Chitin-binding type-2" evidence="2">
    <location>
        <begin position="20"/>
        <end position="71"/>
    </location>
</feature>
<dbReference type="STRING" id="1076935.U4KXY7"/>
<organism evidence="3 4">
    <name type="scientific">Pyronema omphalodes (strain CBS 100304)</name>
    <name type="common">Pyronema confluens</name>
    <dbReference type="NCBI Taxonomy" id="1076935"/>
    <lineage>
        <taxon>Eukaryota</taxon>
        <taxon>Fungi</taxon>
        <taxon>Dikarya</taxon>
        <taxon>Ascomycota</taxon>
        <taxon>Pezizomycotina</taxon>
        <taxon>Pezizomycetes</taxon>
        <taxon>Pezizales</taxon>
        <taxon>Pyronemataceae</taxon>
        <taxon>Pyronema</taxon>
    </lineage>
</organism>
<dbReference type="GO" id="GO:0005576">
    <property type="term" value="C:extracellular region"/>
    <property type="evidence" value="ECO:0007669"/>
    <property type="project" value="InterPro"/>
</dbReference>
<proteinExistence type="predicted"/>
<dbReference type="GO" id="GO:0008061">
    <property type="term" value="F:chitin binding"/>
    <property type="evidence" value="ECO:0007669"/>
    <property type="project" value="InterPro"/>
</dbReference>
<keyword evidence="4" id="KW-1185">Reference proteome</keyword>
<dbReference type="SMART" id="SM00494">
    <property type="entry name" value="ChtBD2"/>
    <property type="match status" value="1"/>
</dbReference>
<dbReference type="SUPFAM" id="SSF57625">
    <property type="entry name" value="Invertebrate chitin-binding proteins"/>
    <property type="match status" value="1"/>
</dbReference>
<dbReference type="Pfam" id="PF01607">
    <property type="entry name" value="CBM_14"/>
    <property type="match status" value="1"/>
</dbReference>
<dbReference type="Proteomes" id="UP000018144">
    <property type="component" value="Unassembled WGS sequence"/>
</dbReference>
<name>U4KXY7_PYROM</name>
<keyword evidence="1" id="KW-0732">Signal</keyword>
<dbReference type="OrthoDB" id="6020543at2759"/>
<dbReference type="InterPro" id="IPR002557">
    <property type="entry name" value="Chitin-bd_dom"/>
</dbReference>
<dbReference type="AlphaFoldDB" id="U4KXY7"/>
<dbReference type="InterPro" id="IPR036508">
    <property type="entry name" value="Chitin-bd_dom_sf"/>
</dbReference>
<dbReference type="EMBL" id="HF935288">
    <property type="protein sequence ID" value="CCX06400.1"/>
    <property type="molecule type" value="Genomic_DNA"/>
</dbReference>
<protein>
    <submittedName>
        <fullName evidence="3">Similar to Peritrophin-1 acc. no. O76217</fullName>
    </submittedName>
</protein>
<feature type="signal peptide" evidence="1">
    <location>
        <begin position="1"/>
        <end position="22"/>
    </location>
</feature>
<sequence length="79" mass="8449">MQYTIIAVLALAAAAVAGPAESCPTQDEKTPTTFVPDNQDCGVFYICDRNGQAVKYDCPTGLGYNPNTKICEQNGCKRS</sequence>
<feature type="chain" id="PRO_5004650942" evidence="1">
    <location>
        <begin position="23"/>
        <end position="79"/>
    </location>
</feature>